<dbReference type="EMBL" id="JAGINT010000001">
    <property type="protein sequence ID" value="MBP2351417.1"/>
    <property type="molecule type" value="Genomic_DNA"/>
</dbReference>
<feature type="domain" description="Acyl-CoA dehydrogenase/oxidase C-terminal" evidence="6">
    <location>
        <begin position="249"/>
        <end position="395"/>
    </location>
</feature>
<evidence type="ECO:0000313" key="8">
    <source>
        <dbReference type="EMBL" id="MBP2351417.1"/>
    </source>
</evidence>
<evidence type="ECO:0000256" key="5">
    <source>
        <dbReference type="RuleBase" id="RU362125"/>
    </source>
</evidence>
<keyword evidence="3 5" id="KW-0285">Flavoprotein</keyword>
<keyword evidence="9" id="KW-1185">Reference proteome</keyword>
<feature type="domain" description="Acyl-CoA oxidase/dehydrogenase middle" evidence="7">
    <location>
        <begin position="137"/>
        <end position="233"/>
    </location>
</feature>
<keyword evidence="4 5" id="KW-0274">FAD</keyword>
<dbReference type="InterPro" id="IPR036250">
    <property type="entry name" value="AcylCo_DH-like_C"/>
</dbReference>
<accession>A0ABS4UIE0</accession>
<proteinExistence type="inferred from homology"/>
<evidence type="ECO:0000256" key="4">
    <source>
        <dbReference type="ARBA" id="ARBA00022827"/>
    </source>
</evidence>
<reference evidence="8 9" key="1">
    <citation type="submission" date="2021-03" db="EMBL/GenBank/DDBJ databases">
        <title>Sequencing the genomes of 1000 actinobacteria strains.</title>
        <authorList>
            <person name="Klenk H.-P."/>
        </authorList>
    </citation>
    <scope>NUCLEOTIDE SEQUENCE [LARGE SCALE GENOMIC DNA]</scope>
    <source>
        <strain evidence="8 9">DSM 18824</strain>
    </source>
</reference>
<dbReference type="RefSeq" id="WP_209694318.1">
    <property type="nucleotide sequence ID" value="NZ_BAAAVU010000042.1"/>
</dbReference>
<dbReference type="Gene3D" id="1.20.140.10">
    <property type="entry name" value="Butyryl-CoA Dehydrogenase, subunit A, domain 3"/>
    <property type="match status" value="1"/>
</dbReference>
<dbReference type="Proteomes" id="UP000755585">
    <property type="component" value="Unassembled WGS sequence"/>
</dbReference>
<dbReference type="PANTHER" id="PTHR43884:SF12">
    <property type="entry name" value="ISOVALERYL-COA DEHYDROGENASE, MITOCHONDRIAL-RELATED"/>
    <property type="match status" value="1"/>
</dbReference>
<dbReference type="InterPro" id="IPR009075">
    <property type="entry name" value="AcylCo_DH/oxidase_C"/>
</dbReference>
<dbReference type="InterPro" id="IPR006091">
    <property type="entry name" value="Acyl-CoA_Oxase/DH_mid-dom"/>
</dbReference>
<name>A0ABS4UIE0_9ACTN</name>
<dbReference type="Gene3D" id="1.10.540.10">
    <property type="entry name" value="Acyl-CoA dehydrogenase/oxidase, N-terminal domain"/>
    <property type="match status" value="1"/>
</dbReference>
<dbReference type="InterPro" id="IPR046373">
    <property type="entry name" value="Acyl-CoA_Oxase/DH_mid-dom_sf"/>
</dbReference>
<evidence type="ECO:0000256" key="3">
    <source>
        <dbReference type="ARBA" id="ARBA00022630"/>
    </source>
</evidence>
<comment type="cofactor">
    <cofactor evidence="1 5">
        <name>FAD</name>
        <dbReference type="ChEBI" id="CHEBI:57692"/>
    </cofactor>
</comment>
<dbReference type="Gene3D" id="2.40.110.10">
    <property type="entry name" value="Butyryl-CoA Dehydrogenase, subunit A, domain 2"/>
    <property type="match status" value="1"/>
</dbReference>
<organism evidence="8 9">
    <name type="scientific">Kribbella aluminosa</name>
    <dbReference type="NCBI Taxonomy" id="416017"/>
    <lineage>
        <taxon>Bacteria</taxon>
        <taxon>Bacillati</taxon>
        <taxon>Actinomycetota</taxon>
        <taxon>Actinomycetes</taxon>
        <taxon>Propionibacteriales</taxon>
        <taxon>Kribbellaceae</taxon>
        <taxon>Kribbella</taxon>
    </lineage>
</organism>
<evidence type="ECO:0000256" key="2">
    <source>
        <dbReference type="ARBA" id="ARBA00009347"/>
    </source>
</evidence>
<evidence type="ECO:0000259" key="6">
    <source>
        <dbReference type="Pfam" id="PF00441"/>
    </source>
</evidence>
<gene>
    <name evidence="8" type="ORF">JOF29_002500</name>
</gene>
<comment type="similarity">
    <text evidence="2 5">Belongs to the acyl-CoA dehydrogenase family.</text>
</comment>
<dbReference type="InterPro" id="IPR037069">
    <property type="entry name" value="AcylCoA_DH/ox_N_sf"/>
</dbReference>
<dbReference type="SUPFAM" id="SSF47203">
    <property type="entry name" value="Acyl-CoA dehydrogenase C-terminal domain-like"/>
    <property type="match status" value="1"/>
</dbReference>
<evidence type="ECO:0000313" key="9">
    <source>
        <dbReference type="Proteomes" id="UP000755585"/>
    </source>
</evidence>
<evidence type="ECO:0000256" key="1">
    <source>
        <dbReference type="ARBA" id="ARBA00001974"/>
    </source>
</evidence>
<comment type="caution">
    <text evidence="8">The sequence shown here is derived from an EMBL/GenBank/DDBJ whole genome shotgun (WGS) entry which is preliminary data.</text>
</comment>
<dbReference type="Pfam" id="PF02770">
    <property type="entry name" value="Acyl-CoA_dh_M"/>
    <property type="match status" value="1"/>
</dbReference>
<dbReference type="SUPFAM" id="SSF56645">
    <property type="entry name" value="Acyl-CoA dehydrogenase NM domain-like"/>
    <property type="match status" value="1"/>
</dbReference>
<dbReference type="InterPro" id="IPR009100">
    <property type="entry name" value="AcylCoA_DH/oxidase_NM_dom_sf"/>
</dbReference>
<keyword evidence="5" id="KW-0560">Oxidoreductase</keyword>
<dbReference type="Pfam" id="PF00441">
    <property type="entry name" value="Acyl-CoA_dh_1"/>
    <property type="match status" value="1"/>
</dbReference>
<evidence type="ECO:0000259" key="7">
    <source>
        <dbReference type="Pfam" id="PF02770"/>
    </source>
</evidence>
<sequence length="403" mass="43875">MTVNFELPADVTKLCDEVRDWSLHQVRPLARESDRSKGLPAEADAVMASCPVDLSPLAIATFGRTRADWGTEFPLADFTTQYVLGAAISEAIGYGDSWPLATLRGSIAEKAILALGTPEQQERWVGGFMRGDFRSSAFALTEPHFGSDASQVATTATRTATGWVIRGSKMYCSLGASADYTVVFATIDKEVGRNGIRAFVVTKETPGYVVTKAREDKLGMRAFETSALAFDDMHVPEDALLGSEDQDSRGFYAALGTLNTSRPLTAAWAVGIASGCVDYLKQWVAQHGRAFSIQRRQRIDEDVAGMTSALATARLLYLRAALLQDKGRDNRREASAAKAYAPQVAEAVCRRTAEIMGPDGTSERHLVEKWCRDIRVFDIWEGSGQIQRLTISRMLMGAGAGRA</sequence>
<protein>
    <submittedName>
        <fullName evidence="8">Alkylation response protein AidB-like acyl-CoA dehydrogenase</fullName>
    </submittedName>
</protein>
<dbReference type="PANTHER" id="PTHR43884">
    <property type="entry name" value="ACYL-COA DEHYDROGENASE"/>
    <property type="match status" value="1"/>
</dbReference>